<dbReference type="Proteomes" id="UP000886520">
    <property type="component" value="Chromosome 1"/>
</dbReference>
<feature type="transmembrane region" description="Helical" evidence="1">
    <location>
        <begin position="702"/>
        <end position="724"/>
    </location>
</feature>
<dbReference type="InterPro" id="IPR007246">
    <property type="entry name" value="Gaa1"/>
</dbReference>
<feature type="transmembrane region" description="Helical" evidence="1">
    <location>
        <begin position="667"/>
        <end position="690"/>
    </location>
</feature>
<evidence type="ECO:0000313" key="3">
    <source>
        <dbReference type="Proteomes" id="UP000886520"/>
    </source>
</evidence>
<feature type="transmembrane region" description="Helical" evidence="1">
    <location>
        <begin position="831"/>
        <end position="854"/>
    </location>
</feature>
<proteinExistence type="predicted"/>
<feature type="transmembrane region" description="Helical" evidence="1">
    <location>
        <begin position="789"/>
        <end position="811"/>
    </location>
</feature>
<reference evidence="2" key="1">
    <citation type="submission" date="2021-01" db="EMBL/GenBank/DDBJ databases">
        <title>Adiantum capillus-veneris genome.</title>
        <authorList>
            <person name="Fang Y."/>
            <person name="Liao Q."/>
        </authorList>
    </citation>
    <scope>NUCLEOTIDE SEQUENCE</scope>
    <source>
        <strain evidence="2">H3</strain>
        <tissue evidence="2">Leaf</tissue>
    </source>
</reference>
<dbReference type="PIRSF" id="PIRSF036762">
    <property type="entry name" value="GAA1"/>
    <property type="match status" value="1"/>
</dbReference>
<dbReference type="AlphaFoldDB" id="A0A9D4ZQI4"/>
<dbReference type="OrthoDB" id="445301at2759"/>
<dbReference type="PANTHER" id="PTHR13304:SF0">
    <property type="entry name" value="GLYCOSYLPHOSPHATIDYLINOSITOL ANCHOR ATTACHMENT 1 PROTEIN"/>
    <property type="match status" value="1"/>
</dbReference>
<dbReference type="GO" id="GO:0042765">
    <property type="term" value="C:GPI-anchor transamidase complex"/>
    <property type="evidence" value="ECO:0007669"/>
    <property type="project" value="InterPro"/>
</dbReference>
<comment type="caution">
    <text evidence="2">The sequence shown here is derived from an EMBL/GenBank/DDBJ whole genome shotgun (WGS) entry which is preliminary data.</text>
</comment>
<keyword evidence="1" id="KW-1133">Transmembrane helix</keyword>
<feature type="transmembrane region" description="Helical" evidence="1">
    <location>
        <begin position="744"/>
        <end position="777"/>
    </location>
</feature>
<feature type="transmembrane region" description="Helical" evidence="1">
    <location>
        <begin position="602"/>
        <end position="628"/>
    </location>
</feature>
<organism evidence="2 3">
    <name type="scientific">Adiantum capillus-veneris</name>
    <name type="common">Maidenhair fern</name>
    <dbReference type="NCBI Taxonomy" id="13818"/>
    <lineage>
        <taxon>Eukaryota</taxon>
        <taxon>Viridiplantae</taxon>
        <taxon>Streptophyta</taxon>
        <taxon>Embryophyta</taxon>
        <taxon>Tracheophyta</taxon>
        <taxon>Polypodiopsida</taxon>
        <taxon>Polypodiidae</taxon>
        <taxon>Polypodiales</taxon>
        <taxon>Pteridineae</taxon>
        <taxon>Pteridaceae</taxon>
        <taxon>Vittarioideae</taxon>
        <taxon>Adiantum</taxon>
    </lineage>
</organism>
<gene>
    <name evidence="2" type="ORF">GOP47_0000403</name>
</gene>
<protein>
    <submittedName>
        <fullName evidence="2">Uncharacterized protein</fullName>
    </submittedName>
</protein>
<dbReference type="PANTHER" id="PTHR13304">
    <property type="entry name" value="GLYCOSYLPHOSPHATIDYLINOSITOL ANCHOR ATTACHMENT 1 PROTEIN"/>
    <property type="match status" value="1"/>
</dbReference>
<keyword evidence="3" id="KW-1185">Reference proteome</keyword>
<dbReference type="GO" id="GO:0016255">
    <property type="term" value="P:attachment of GPI anchor to protein"/>
    <property type="evidence" value="ECO:0007669"/>
    <property type="project" value="TreeGrafter"/>
</dbReference>
<keyword evidence="1" id="KW-0472">Membrane</keyword>
<keyword evidence="1" id="KW-0812">Transmembrane</keyword>
<dbReference type="Pfam" id="PF04114">
    <property type="entry name" value="Gaa1"/>
    <property type="match status" value="2"/>
</dbReference>
<dbReference type="EMBL" id="JABFUD020000001">
    <property type="protein sequence ID" value="KAI5084234.1"/>
    <property type="molecule type" value="Genomic_DNA"/>
</dbReference>
<evidence type="ECO:0000313" key="2">
    <source>
        <dbReference type="EMBL" id="KAI5084234.1"/>
    </source>
</evidence>
<evidence type="ECO:0000256" key="1">
    <source>
        <dbReference type="SAM" id="Phobius"/>
    </source>
</evidence>
<sequence>MAESSSQQGTTRQERLLPKLASLAIRHADLLVTTSCLFGLIALLLLPALAKNTYISENALIPGSASPKFTVRDAMDAAQFARDLQALRHNTTNPGMAIRSFLVKYLVGMGVDFYVHPFSPPGPTFSSINFLLSHPSSTKFLQSSAKDNVTVSVEFGVNIAGIIRAPRGDGNEAIVLVTPYDAGSLTDADVVSLGLGLSLFQLLNKAPWLAKDIIWLAADSQFSLHTAVSAWLKDYHEPFYQSSTAGEILFSLVDKPSASLLEESTLGDFKRAGVIGAGVVFNMQGVQVRLLNDFLTVYAEGPNGQMPNLDLINVVNNLAVYREGLQMRVDMAADMLEWAWLHITGQVLEKVGQVAATLNAGWKFGLPAVEYVQGAATLTRSVILQTRREDGSRRLRRYGSIEGTRLSLTFREMISSGLAQCNSCLRHCRPPIDGPSGMLHTVISPSMAPPSYVVEVPYSFCMHEFDTLPSLPARCFSQPSPPMVVMPQPLLSCLPSPEAMIKPSELPSLPLRPITAWPWSSPHILIYLSTCCGLCSPLSALGAPTGAHGAFRDYQIDAVTIEMSFASQAQGGQVGSLLKFGRLLEGTVRSVNNLLEKFHQSFFLYFLTGPSKFVSVGVYTIPLMLLLITLPLKAAALCTSSSSQSSSTTLSQPQAVTALQDGKLANWLFAVFSVCVFELWASVVAIFPPIADHMVESSELKVAVWVAFSTISCFLSWRILVWISRVLGIPNPLGNNWTAIKASTLGIATIGVGIMSSINFAAALVGAVVLAPMCLTVCPLRTGKGIHQFFIGLALSMFCALLFSCFSREQLSDSLGVFWDWVECQWKWGSATYLYLSLVHLPCSVLCILVLMCAPNK</sequence>
<name>A0A9D4ZQI4_ADICA</name>
<accession>A0A9D4ZQI4</accession>